<evidence type="ECO:0000313" key="2">
    <source>
        <dbReference type="Proteomes" id="UP000177785"/>
    </source>
</evidence>
<dbReference type="Proteomes" id="UP000177785">
    <property type="component" value="Unassembled WGS sequence"/>
</dbReference>
<accession>A0A1G2G2V2</accession>
<protein>
    <submittedName>
        <fullName evidence="1">Uncharacterized protein</fullName>
    </submittedName>
</protein>
<dbReference type="EMBL" id="MHNL01000024">
    <property type="protein sequence ID" value="OGZ44240.1"/>
    <property type="molecule type" value="Genomic_DNA"/>
</dbReference>
<proteinExistence type="predicted"/>
<evidence type="ECO:0000313" key="1">
    <source>
        <dbReference type="EMBL" id="OGZ44240.1"/>
    </source>
</evidence>
<dbReference type="AlphaFoldDB" id="A0A1G2G2V2"/>
<gene>
    <name evidence="1" type="ORF">A2756_05045</name>
</gene>
<sequence>MHRSNFFGLRNSGLHNGVKQRNMMAMSDPEHPQGTRAMRFPAQADRAAAQFMHRVQADETSPEGVLGAILTELTSIGDRLAKQTTLSDVLLYAAVLGRILQHLETHPRKNLPPQLARLLEKDLFTMSKNIAAMAAGGLGGEARQMKHALGRILGMRAHLGIGDVPPRTVVPQ</sequence>
<organism evidence="1 2">
    <name type="scientific">Candidatus Ryanbacteria bacterium RIFCSPHIGHO2_01_FULL_48_27</name>
    <dbReference type="NCBI Taxonomy" id="1802115"/>
    <lineage>
        <taxon>Bacteria</taxon>
        <taxon>Candidatus Ryaniibacteriota</taxon>
    </lineage>
</organism>
<dbReference type="STRING" id="1802115.A2756_05045"/>
<reference evidence="1 2" key="1">
    <citation type="journal article" date="2016" name="Nat. Commun.">
        <title>Thousands of microbial genomes shed light on interconnected biogeochemical processes in an aquifer system.</title>
        <authorList>
            <person name="Anantharaman K."/>
            <person name="Brown C.T."/>
            <person name="Hug L.A."/>
            <person name="Sharon I."/>
            <person name="Castelle C.J."/>
            <person name="Probst A.J."/>
            <person name="Thomas B.C."/>
            <person name="Singh A."/>
            <person name="Wilkins M.J."/>
            <person name="Karaoz U."/>
            <person name="Brodie E.L."/>
            <person name="Williams K.H."/>
            <person name="Hubbard S.S."/>
            <person name="Banfield J.F."/>
        </authorList>
    </citation>
    <scope>NUCLEOTIDE SEQUENCE [LARGE SCALE GENOMIC DNA]</scope>
</reference>
<comment type="caution">
    <text evidence="1">The sequence shown here is derived from an EMBL/GenBank/DDBJ whole genome shotgun (WGS) entry which is preliminary data.</text>
</comment>
<name>A0A1G2G2V2_9BACT</name>